<keyword evidence="4" id="KW-1185">Reference proteome</keyword>
<protein>
    <submittedName>
        <fullName evidence="3">SCO2322 family protein</fullName>
    </submittedName>
</protein>
<feature type="transmembrane region" description="Helical" evidence="1">
    <location>
        <begin position="177"/>
        <end position="197"/>
    </location>
</feature>
<comment type="caution">
    <text evidence="3">The sequence shown here is derived from an EMBL/GenBank/DDBJ whole genome shotgun (WGS) entry which is preliminary data.</text>
</comment>
<evidence type="ECO:0000256" key="1">
    <source>
        <dbReference type="SAM" id="Phobius"/>
    </source>
</evidence>
<evidence type="ECO:0000313" key="3">
    <source>
        <dbReference type="EMBL" id="MDT0266750.1"/>
    </source>
</evidence>
<keyword evidence="1" id="KW-0472">Membrane</keyword>
<gene>
    <name evidence="3" type="ORF">RM844_10640</name>
</gene>
<feature type="signal peptide" evidence="2">
    <location>
        <begin position="1"/>
        <end position="16"/>
    </location>
</feature>
<keyword evidence="1" id="KW-0812">Transmembrane</keyword>
<sequence>MAGLAALLVAAPAAVAADTTAYRYWSFWTWDAAEAGWVYAAEGPGTARPADGALVGFRFGVGAEADDRRQPRGDAGFADICGAAPDGPSVALVLDFGTAADAPAGAEPPEPRAECLPLPDRATVAELLAEAAPPLRYDQAGLLCGIAGYPERGCGDEVGDGADQAAEGDEAGGGGSATVPLLVGAAGIGLLGLAGWARARRRAD</sequence>
<evidence type="ECO:0000256" key="2">
    <source>
        <dbReference type="SAM" id="SignalP"/>
    </source>
</evidence>
<accession>A0ABU2JP41</accession>
<name>A0ABU2JP41_9ACTN</name>
<organism evidence="3 4">
    <name type="scientific">Streptomyces chisholmiae</name>
    <dbReference type="NCBI Taxonomy" id="3075540"/>
    <lineage>
        <taxon>Bacteria</taxon>
        <taxon>Bacillati</taxon>
        <taxon>Actinomycetota</taxon>
        <taxon>Actinomycetes</taxon>
        <taxon>Kitasatosporales</taxon>
        <taxon>Streptomycetaceae</taxon>
        <taxon>Streptomyces</taxon>
    </lineage>
</organism>
<dbReference type="NCBIfam" id="NF040672">
    <property type="entry name" value="SCO2322_fam"/>
    <property type="match status" value="1"/>
</dbReference>
<proteinExistence type="predicted"/>
<feature type="chain" id="PRO_5045724859" evidence="2">
    <location>
        <begin position="17"/>
        <end position="204"/>
    </location>
</feature>
<keyword evidence="1" id="KW-1133">Transmembrane helix</keyword>
<reference evidence="4" key="1">
    <citation type="submission" date="2023-07" db="EMBL/GenBank/DDBJ databases">
        <title>30 novel species of actinomycetes from the DSMZ collection.</title>
        <authorList>
            <person name="Nouioui I."/>
        </authorList>
    </citation>
    <scope>NUCLEOTIDE SEQUENCE [LARGE SCALE GENOMIC DNA]</scope>
    <source>
        <strain evidence="4">DSM 44915</strain>
    </source>
</reference>
<dbReference type="InterPro" id="IPR047703">
    <property type="entry name" value="SCO2322-like"/>
</dbReference>
<dbReference type="EMBL" id="JAVREO010000005">
    <property type="protein sequence ID" value="MDT0266750.1"/>
    <property type="molecule type" value="Genomic_DNA"/>
</dbReference>
<keyword evidence="2" id="KW-0732">Signal</keyword>
<dbReference type="Proteomes" id="UP001183410">
    <property type="component" value="Unassembled WGS sequence"/>
</dbReference>
<dbReference type="RefSeq" id="WP_311666785.1">
    <property type="nucleotide sequence ID" value="NZ_JAVREO010000005.1"/>
</dbReference>
<evidence type="ECO:0000313" key="4">
    <source>
        <dbReference type="Proteomes" id="UP001183410"/>
    </source>
</evidence>